<evidence type="ECO:0000256" key="4">
    <source>
        <dbReference type="ARBA" id="ARBA00022692"/>
    </source>
</evidence>
<evidence type="ECO:0000256" key="11">
    <source>
        <dbReference type="ARBA" id="ARBA00038168"/>
    </source>
</evidence>
<dbReference type="InterPro" id="IPR036400">
    <property type="entry name" value="Cyt_B5-like_heme/steroid_sf"/>
</dbReference>
<dbReference type="PRINTS" id="PR00363">
    <property type="entry name" value="CYTOCHROMEB5"/>
</dbReference>
<keyword evidence="3 12" id="KW-0349">Heme</keyword>
<evidence type="ECO:0000256" key="6">
    <source>
        <dbReference type="ARBA" id="ARBA00022824"/>
    </source>
</evidence>
<dbReference type="Gene3D" id="3.10.120.10">
    <property type="entry name" value="Cytochrome b5-like heme/steroid binding domain"/>
    <property type="match status" value="1"/>
</dbReference>
<dbReference type="InterPro" id="IPR001199">
    <property type="entry name" value="Cyt_B5-like_heme/steroid-bd"/>
</dbReference>
<keyword evidence="4 12" id="KW-0812">Transmembrane</keyword>
<dbReference type="EMBL" id="OX459119">
    <property type="protein sequence ID" value="CAI9097056.1"/>
    <property type="molecule type" value="Genomic_DNA"/>
</dbReference>
<sequence length="137" mass="14856">MGANHKIFSHDEVSVHNNSSDCWIIINAKAYDVTNFLSEHPGGDDVLLAAAGKDASEEFENAGHGSAARLMLDEYYVGEIDPSSSPTPPNAKIPASTAYLNKDPKDDKESSSFLLKLLPFLLILGLAFGIHFYTKSN</sequence>
<dbReference type="SMART" id="SM01117">
    <property type="entry name" value="Cyt-b5"/>
    <property type="match status" value="1"/>
</dbReference>
<dbReference type="PANTHER" id="PTHR19359:SF127">
    <property type="entry name" value="CYTOCHROME B5-LIKE HEME_STEROID-BINDING DOMAIN PROTEIN"/>
    <property type="match status" value="1"/>
</dbReference>
<evidence type="ECO:0000256" key="5">
    <source>
        <dbReference type="ARBA" id="ARBA00022723"/>
    </source>
</evidence>
<evidence type="ECO:0000259" key="14">
    <source>
        <dbReference type="PROSITE" id="PS50255"/>
    </source>
</evidence>
<evidence type="ECO:0000256" key="10">
    <source>
        <dbReference type="ARBA" id="ARBA00037877"/>
    </source>
</evidence>
<evidence type="ECO:0000313" key="15">
    <source>
        <dbReference type="EMBL" id="CAI9097056.1"/>
    </source>
</evidence>
<gene>
    <name evidence="15" type="ORF">OLC1_LOCUS7651</name>
</gene>
<evidence type="ECO:0000313" key="16">
    <source>
        <dbReference type="Proteomes" id="UP001161247"/>
    </source>
</evidence>
<evidence type="ECO:0000256" key="2">
    <source>
        <dbReference type="ARBA" id="ARBA00022448"/>
    </source>
</evidence>
<evidence type="ECO:0000256" key="12">
    <source>
        <dbReference type="RuleBase" id="RU362121"/>
    </source>
</evidence>
<protein>
    <submittedName>
        <fullName evidence="15">OLC1v1033353C1</fullName>
    </submittedName>
</protein>
<evidence type="ECO:0000256" key="1">
    <source>
        <dbReference type="ARBA" id="ARBA00004131"/>
    </source>
</evidence>
<dbReference type="InterPro" id="IPR018506">
    <property type="entry name" value="Cyt_B5_heme-BS"/>
</dbReference>
<feature type="domain" description="Cytochrome b5 heme-binding" evidence="14">
    <location>
        <begin position="5"/>
        <end position="81"/>
    </location>
</feature>
<keyword evidence="5 12" id="KW-0479">Metal-binding</keyword>
<evidence type="ECO:0000256" key="9">
    <source>
        <dbReference type="ARBA" id="ARBA00023136"/>
    </source>
</evidence>
<accession>A0AAV1CNW4</accession>
<dbReference type="FunFam" id="3.10.120.10:FF:000002">
    <property type="entry name" value="Cytochrome b5 type B"/>
    <property type="match status" value="1"/>
</dbReference>
<dbReference type="GO" id="GO:0020037">
    <property type="term" value="F:heme binding"/>
    <property type="evidence" value="ECO:0007669"/>
    <property type="project" value="UniProtKB-UniRule"/>
</dbReference>
<dbReference type="PANTHER" id="PTHR19359">
    <property type="entry name" value="CYTOCHROME B5"/>
    <property type="match status" value="1"/>
</dbReference>
<reference evidence="15" key="1">
    <citation type="submission" date="2023-03" db="EMBL/GenBank/DDBJ databases">
        <authorList>
            <person name="Julca I."/>
        </authorList>
    </citation>
    <scope>NUCLEOTIDE SEQUENCE</scope>
</reference>
<evidence type="ECO:0000256" key="8">
    <source>
        <dbReference type="ARBA" id="ARBA00023004"/>
    </source>
</evidence>
<evidence type="ECO:0000256" key="3">
    <source>
        <dbReference type="ARBA" id="ARBA00022617"/>
    </source>
</evidence>
<dbReference type="GO" id="GO:0005789">
    <property type="term" value="C:endoplasmic reticulum membrane"/>
    <property type="evidence" value="ECO:0007669"/>
    <property type="project" value="UniProtKB-SubCell"/>
</dbReference>
<dbReference type="PROSITE" id="PS00191">
    <property type="entry name" value="CYTOCHROME_B5_1"/>
    <property type="match status" value="1"/>
</dbReference>
<keyword evidence="12" id="KW-1133">Transmembrane helix</keyword>
<dbReference type="InterPro" id="IPR050668">
    <property type="entry name" value="Cytochrome_b5"/>
</dbReference>
<keyword evidence="8 12" id="KW-0408">Iron</keyword>
<comment type="subcellular location">
    <subcellularLocation>
        <location evidence="1">Endoplasmic reticulum membrane</location>
        <topology evidence="1">Single-pass membrane protein</topology>
        <orientation evidence="1">Cytoplasmic side</orientation>
    </subcellularLocation>
    <subcellularLocation>
        <location evidence="10">Microsome membrane</location>
        <topology evidence="10">Single-pass membrane protein</topology>
        <orientation evidence="10">Cytoplasmic side</orientation>
    </subcellularLocation>
</comment>
<keyword evidence="2" id="KW-0813">Transport</keyword>
<dbReference type="PROSITE" id="PS50255">
    <property type="entry name" value="CYTOCHROME_B5_2"/>
    <property type="match status" value="1"/>
</dbReference>
<feature type="transmembrane region" description="Helical" evidence="12">
    <location>
        <begin position="113"/>
        <end position="133"/>
    </location>
</feature>
<dbReference type="AlphaFoldDB" id="A0AAV1CNW4"/>
<keyword evidence="16" id="KW-1185">Reference proteome</keyword>
<organism evidence="15 16">
    <name type="scientific">Oldenlandia corymbosa var. corymbosa</name>
    <dbReference type="NCBI Taxonomy" id="529605"/>
    <lineage>
        <taxon>Eukaryota</taxon>
        <taxon>Viridiplantae</taxon>
        <taxon>Streptophyta</taxon>
        <taxon>Embryophyta</taxon>
        <taxon>Tracheophyta</taxon>
        <taxon>Spermatophyta</taxon>
        <taxon>Magnoliopsida</taxon>
        <taxon>eudicotyledons</taxon>
        <taxon>Gunneridae</taxon>
        <taxon>Pentapetalae</taxon>
        <taxon>asterids</taxon>
        <taxon>lamiids</taxon>
        <taxon>Gentianales</taxon>
        <taxon>Rubiaceae</taxon>
        <taxon>Rubioideae</taxon>
        <taxon>Spermacoceae</taxon>
        <taxon>Hedyotis-Oldenlandia complex</taxon>
        <taxon>Oldenlandia</taxon>
    </lineage>
</organism>
<comment type="similarity">
    <text evidence="11 12">Belongs to the cytochrome b5 family.</text>
</comment>
<keyword evidence="7" id="KW-0492">Microsome</keyword>
<feature type="region of interest" description="Disordered" evidence="13">
    <location>
        <begin position="80"/>
        <end position="108"/>
    </location>
</feature>
<keyword evidence="9 12" id="KW-0472">Membrane</keyword>
<evidence type="ECO:0000256" key="13">
    <source>
        <dbReference type="SAM" id="MobiDB-lite"/>
    </source>
</evidence>
<name>A0AAV1CNW4_OLDCO</name>
<dbReference type="GO" id="GO:0046872">
    <property type="term" value="F:metal ion binding"/>
    <property type="evidence" value="ECO:0007669"/>
    <property type="project" value="UniProtKB-UniRule"/>
</dbReference>
<keyword evidence="6" id="KW-0256">Endoplasmic reticulum</keyword>
<proteinExistence type="inferred from homology"/>
<dbReference type="Pfam" id="PF00173">
    <property type="entry name" value="Cyt-b5"/>
    <property type="match status" value="1"/>
</dbReference>
<dbReference type="SUPFAM" id="SSF55856">
    <property type="entry name" value="Cytochrome b5-like heme/steroid binding domain"/>
    <property type="match status" value="1"/>
</dbReference>
<evidence type="ECO:0000256" key="7">
    <source>
        <dbReference type="ARBA" id="ARBA00022848"/>
    </source>
</evidence>
<dbReference type="Proteomes" id="UP001161247">
    <property type="component" value="Chromosome 2"/>
</dbReference>